<evidence type="ECO:0000313" key="1">
    <source>
        <dbReference type="EMBL" id="KKL19198.1"/>
    </source>
</evidence>
<reference evidence="1" key="1">
    <citation type="journal article" date="2015" name="Nature">
        <title>Complex archaea that bridge the gap between prokaryotes and eukaryotes.</title>
        <authorList>
            <person name="Spang A."/>
            <person name="Saw J.H."/>
            <person name="Jorgensen S.L."/>
            <person name="Zaremba-Niedzwiedzka K."/>
            <person name="Martijn J."/>
            <person name="Lind A.E."/>
            <person name="van Eijk R."/>
            <person name="Schleper C."/>
            <person name="Guy L."/>
            <person name="Ettema T.J."/>
        </authorList>
    </citation>
    <scope>NUCLEOTIDE SEQUENCE</scope>
</reference>
<gene>
    <name evidence="1" type="ORF">LCGC14_2467900</name>
</gene>
<organism evidence="1">
    <name type="scientific">marine sediment metagenome</name>
    <dbReference type="NCBI Taxonomy" id="412755"/>
    <lineage>
        <taxon>unclassified sequences</taxon>
        <taxon>metagenomes</taxon>
        <taxon>ecological metagenomes</taxon>
    </lineage>
</organism>
<dbReference type="EMBL" id="LAZR01038576">
    <property type="protein sequence ID" value="KKL19198.1"/>
    <property type="molecule type" value="Genomic_DNA"/>
</dbReference>
<accession>A0A0F9E5D7</accession>
<sequence length="36" mass="4278">MLDIVLDELRKVENTLQQEYEIYTFIITTEVGKCKT</sequence>
<comment type="caution">
    <text evidence="1">The sequence shown here is derived from an EMBL/GenBank/DDBJ whole genome shotgun (WGS) entry which is preliminary data.</text>
</comment>
<dbReference type="AlphaFoldDB" id="A0A0F9E5D7"/>
<name>A0A0F9E5D7_9ZZZZ</name>
<proteinExistence type="predicted"/>
<protein>
    <submittedName>
        <fullName evidence="1">Uncharacterized protein</fullName>
    </submittedName>
</protein>